<proteinExistence type="predicted"/>
<evidence type="ECO:0000313" key="1">
    <source>
        <dbReference type="EMBL" id="JAE10977.1"/>
    </source>
</evidence>
<reference evidence="1" key="1">
    <citation type="submission" date="2014-09" db="EMBL/GenBank/DDBJ databases">
        <authorList>
            <person name="Magalhaes I.L.F."/>
            <person name="Oliveira U."/>
            <person name="Santos F.R."/>
            <person name="Vidigal T.H.D.A."/>
            <person name="Brescovit A.D."/>
            <person name="Santos A.J."/>
        </authorList>
    </citation>
    <scope>NUCLEOTIDE SEQUENCE</scope>
    <source>
        <tissue evidence="1">Shoot tissue taken approximately 20 cm above the soil surface</tissue>
    </source>
</reference>
<name>A0A0A9FF54_ARUDO</name>
<accession>A0A0A9FF54</accession>
<reference evidence="1" key="2">
    <citation type="journal article" date="2015" name="Data Brief">
        <title>Shoot transcriptome of the giant reed, Arundo donax.</title>
        <authorList>
            <person name="Barrero R.A."/>
            <person name="Guerrero F.D."/>
            <person name="Moolhuijzen P."/>
            <person name="Goolsby J.A."/>
            <person name="Tidwell J."/>
            <person name="Bellgard S.E."/>
            <person name="Bellgard M.I."/>
        </authorList>
    </citation>
    <scope>NUCLEOTIDE SEQUENCE</scope>
    <source>
        <tissue evidence="1">Shoot tissue taken approximately 20 cm above the soil surface</tissue>
    </source>
</reference>
<organism evidence="1">
    <name type="scientific">Arundo donax</name>
    <name type="common">Giant reed</name>
    <name type="synonym">Donax arundinaceus</name>
    <dbReference type="NCBI Taxonomy" id="35708"/>
    <lineage>
        <taxon>Eukaryota</taxon>
        <taxon>Viridiplantae</taxon>
        <taxon>Streptophyta</taxon>
        <taxon>Embryophyta</taxon>
        <taxon>Tracheophyta</taxon>
        <taxon>Spermatophyta</taxon>
        <taxon>Magnoliopsida</taxon>
        <taxon>Liliopsida</taxon>
        <taxon>Poales</taxon>
        <taxon>Poaceae</taxon>
        <taxon>PACMAD clade</taxon>
        <taxon>Arundinoideae</taxon>
        <taxon>Arundineae</taxon>
        <taxon>Arundo</taxon>
    </lineage>
</organism>
<sequence length="65" mass="7387">MNTSSINSWREAMESINNNNNDHAAYICWTEFELLLETPPAIACTPKQCLLYLVGAYYLSLAFLL</sequence>
<protein>
    <submittedName>
        <fullName evidence="1">Uncharacterized protein</fullName>
    </submittedName>
</protein>
<dbReference type="EMBL" id="GBRH01186919">
    <property type="protein sequence ID" value="JAE10977.1"/>
    <property type="molecule type" value="Transcribed_RNA"/>
</dbReference>
<dbReference type="AlphaFoldDB" id="A0A0A9FF54"/>